<dbReference type="AlphaFoldDB" id="A0A368Z5K0"/>
<organism evidence="1 2">
    <name type="scientific">Phyllobacterium bourgognense</name>
    <dbReference type="NCBI Taxonomy" id="314236"/>
    <lineage>
        <taxon>Bacteria</taxon>
        <taxon>Pseudomonadati</taxon>
        <taxon>Pseudomonadota</taxon>
        <taxon>Alphaproteobacteria</taxon>
        <taxon>Hyphomicrobiales</taxon>
        <taxon>Phyllobacteriaceae</taxon>
        <taxon>Phyllobacterium</taxon>
    </lineage>
</organism>
<gene>
    <name evidence="1" type="ORF">C7476_1018</name>
</gene>
<dbReference type="EMBL" id="QPJM01000001">
    <property type="protein sequence ID" value="RCW87249.1"/>
    <property type="molecule type" value="Genomic_DNA"/>
</dbReference>
<evidence type="ECO:0000313" key="2">
    <source>
        <dbReference type="Proteomes" id="UP000253324"/>
    </source>
</evidence>
<proteinExistence type="predicted"/>
<protein>
    <submittedName>
        <fullName evidence="1">Uncharacterized protein</fullName>
    </submittedName>
</protein>
<name>A0A368Z5K0_9HYPH</name>
<dbReference type="Proteomes" id="UP000253324">
    <property type="component" value="Unassembled WGS sequence"/>
</dbReference>
<comment type="caution">
    <text evidence="1">The sequence shown here is derived from an EMBL/GenBank/DDBJ whole genome shotgun (WGS) entry which is preliminary data.</text>
</comment>
<accession>A0A368Z5K0</accession>
<keyword evidence="2" id="KW-1185">Reference proteome</keyword>
<reference evidence="1 2" key="1">
    <citation type="submission" date="2018-07" db="EMBL/GenBank/DDBJ databases">
        <title>Genomic Encyclopedia of Type Strains, Phase III (KMG-III): the genomes of soil and plant-associated and newly described type strains.</title>
        <authorList>
            <person name="Whitman W."/>
        </authorList>
    </citation>
    <scope>NUCLEOTIDE SEQUENCE [LARGE SCALE GENOMIC DNA]</scope>
    <source>
        <strain evidence="1 2">31-25a</strain>
    </source>
</reference>
<sequence length="115" mass="13202">MHRRPQGQSHAGLEPRVAVSANAEPTIQHWRCAWFDKLTMREICGLQDNHRRRRPWLPATTTSLMVSLSNHDIWNADRWLSNATPQFPLHSVCSKAPAWFRISAYAHLICRGGYG</sequence>
<evidence type="ECO:0000313" key="1">
    <source>
        <dbReference type="EMBL" id="RCW87249.1"/>
    </source>
</evidence>